<gene>
    <name evidence="13 14" type="primary">LOC108732837</name>
</gene>
<evidence type="ECO:0000256" key="1">
    <source>
        <dbReference type="ARBA" id="ARBA00004642"/>
    </source>
</evidence>
<evidence type="ECO:0000256" key="2">
    <source>
        <dbReference type="ARBA" id="ARBA00009285"/>
    </source>
</evidence>
<evidence type="ECO:0000256" key="9">
    <source>
        <dbReference type="SAM" id="MobiDB-lite"/>
    </source>
</evidence>
<reference evidence="13 14" key="1">
    <citation type="submission" date="2025-04" db="UniProtKB">
        <authorList>
            <consortium name="RefSeq"/>
        </authorList>
    </citation>
    <scope>IDENTIFICATION</scope>
    <source>
        <tissue evidence="13 14">Entire body</tissue>
    </source>
</reference>
<dbReference type="SUPFAM" id="SSF46934">
    <property type="entry name" value="UBA-like"/>
    <property type="match status" value="1"/>
</dbReference>
<evidence type="ECO:0000256" key="6">
    <source>
        <dbReference type="ARBA" id="ARBA00022816"/>
    </source>
</evidence>
<dbReference type="InterPro" id="IPR018222">
    <property type="entry name" value="Nuclear_transport_factor_2_euk"/>
</dbReference>
<dbReference type="Pfam" id="PF22602">
    <property type="entry name" value="NXF_NTF2"/>
    <property type="match status" value="1"/>
</dbReference>
<keyword evidence="8" id="KW-0539">Nucleus</keyword>
<dbReference type="Pfam" id="PF03943">
    <property type="entry name" value="TAP_C"/>
    <property type="match status" value="1"/>
</dbReference>
<dbReference type="Gene3D" id="3.80.10.10">
    <property type="entry name" value="Ribonuclease Inhibitor"/>
    <property type="match status" value="1"/>
</dbReference>
<dbReference type="InterPro" id="IPR001611">
    <property type="entry name" value="Leu-rich_rpt"/>
</dbReference>
<dbReference type="FunFam" id="3.80.10.10:FF:000384">
    <property type="entry name" value="Nuclear RNA export factor 1"/>
    <property type="match status" value="1"/>
</dbReference>
<dbReference type="GO" id="GO:0005635">
    <property type="term" value="C:nuclear envelope"/>
    <property type="evidence" value="ECO:0007669"/>
    <property type="project" value="UniProtKB-ARBA"/>
</dbReference>
<evidence type="ECO:0000256" key="7">
    <source>
        <dbReference type="ARBA" id="ARBA00022884"/>
    </source>
</evidence>
<dbReference type="SUPFAM" id="SSF54427">
    <property type="entry name" value="NTF2-like"/>
    <property type="match status" value="1"/>
</dbReference>
<dbReference type="SUPFAM" id="SSF54928">
    <property type="entry name" value="RNA-binding domain, RBD"/>
    <property type="match status" value="1"/>
</dbReference>
<dbReference type="Gene3D" id="3.10.450.50">
    <property type="match status" value="1"/>
</dbReference>
<dbReference type="Pfam" id="PF09162">
    <property type="entry name" value="Tap-RNA_bind"/>
    <property type="match status" value="1"/>
</dbReference>
<keyword evidence="6" id="KW-0509">mRNA transport</keyword>
<evidence type="ECO:0000313" key="13">
    <source>
        <dbReference type="RefSeq" id="XP_018319322.1"/>
    </source>
</evidence>
<dbReference type="RefSeq" id="XP_018319322.1">
    <property type="nucleotide sequence ID" value="XM_018463820.2"/>
</dbReference>
<feature type="compositionally biased region" description="Polar residues" evidence="9">
    <location>
        <begin position="8"/>
        <end position="20"/>
    </location>
</feature>
<dbReference type="InterPro" id="IPR030217">
    <property type="entry name" value="NXF_fam"/>
</dbReference>
<organism evidence="12 13">
    <name type="scientific">Agrilus planipennis</name>
    <name type="common">Emerald ash borer</name>
    <name type="synonym">Agrilus marcopoli</name>
    <dbReference type="NCBI Taxonomy" id="224129"/>
    <lineage>
        <taxon>Eukaryota</taxon>
        <taxon>Metazoa</taxon>
        <taxon>Ecdysozoa</taxon>
        <taxon>Arthropoda</taxon>
        <taxon>Hexapoda</taxon>
        <taxon>Insecta</taxon>
        <taxon>Pterygota</taxon>
        <taxon>Neoptera</taxon>
        <taxon>Endopterygota</taxon>
        <taxon>Coleoptera</taxon>
        <taxon>Polyphaga</taxon>
        <taxon>Elateriformia</taxon>
        <taxon>Buprestoidea</taxon>
        <taxon>Buprestidae</taxon>
        <taxon>Agrilinae</taxon>
        <taxon>Agrilus</taxon>
    </lineage>
</organism>
<dbReference type="PANTHER" id="PTHR10662">
    <property type="entry name" value="NUCLEAR RNA EXPORT FACTOR"/>
    <property type="match status" value="1"/>
</dbReference>
<comment type="subcellular location">
    <subcellularLocation>
        <location evidence="1">Nucleus</location>
        <location evidence="1">Nucleoplasm</location>
    </subcellularLocation>
</comment>
<keyword evidence="5" id="KW-0677">Repeat</keyword>
<keyword evidence="12" id="KW-1185">Reference proteome</keyword>
<dbReference type="PANTHER" id="PTHR10662:SF22">
    <property type="entry name" value="NUCLEAR RNA EXPORT FACTOR 1"/>
    <property type="match status" value="1"/>
</dbReference>
<dbReference type="InterPro" id="IPR032710">
    <property type="entry name" value="NTF2-like_dom_sf"/>
</dbReference>
<evidence type="ECO:0000313" key="12">
    <source>
        <dbReference type="Proteomes" id="UP000192223"/>
    </source>
</evidence>
<keyword evidence="3" id="KW-0813">Transport</keyword>
<dbReference type="Proteomes" id="UP000192223">
    <property type="component" value="Unplaced"/>
</dbReference>
<dbReference type="OrthoDB" id="25872at2759"/>
<dbReference type="InterPro" id="IPR002075">
    <property type="entry name" value="NTF2_dom"/>
</dbReference>
<accession>A0A1W4WFT6</accession>
<dbReference type="SUPFAM" id="SSF52058">
    <property type="entry name" value="L domain-like"/>
    <property type="match status" value="1"/>
</dbReference>
<dbReference type="PROSITE" id="PS50177">
    <property type="entry name" value="NTF2_DOMAIN"/>
    <property type="match status" value="1"/>
</dbReference>
<dbReference type="Gene3D" id="3.30.70.330">
    <property type="match status" value="1"/>
</dbReference>
<dbReference type="InterPro" id="IPR012677">
    <property type="entry name" value="Nucleotide-bd_a/b_plait_sf"/>
</dbReference>
<dbReference type="InterPro" id="IPR035979">
    <property type="entry name" value="RBD_domain_sf"/>
</dbReference>
<evidence type="ECO:0000256" key="5">
    <source>
        <dbReference type="ARBA" id="ARBA00022737"/>
    </source>
</evidence>
<dbReference type="FunFam" id="1.10.8.10:FF:000018">
    <property type="entry name" value="Nuclear RNA export factor 1"/>
    <property type="match status" value="1"/>
</dbReference>
<evidence type="ECO:0000259" key="11">
    <source>
        <dbReference type="PROSITE" id="PS51281"/>
    </source>
</evidence>
<keyword evidence="7" id="KW-0694">RNA-binding</keyword>
<dbReference type="GO" id="GO:0005654">
    <property type="term" value="C:nucleoplasm"/>
    <property type="evidence" value="ECO:0007669"/>
    <property type="project" value="UniProtKB-SubCell"/>
</dbReference>
<dbReference type="Gene3D" id="1.10.8.10">
    <property type="entry name" value="DNA helicase RuvA subunit, C-terminal domain"/>
    <property type="match status" value="1"/>
</dbReference>
<keyword evidence="4" id="KW-0433">Leucine-rich repeat</keyword>
<feature type="compositionally biased region" description="Basic and acidic residues" evidence="9">
    <location>
        <begin position="21"/>
        <end position="33"/>
    </location>
</feature>
<feature type="domain" description="TAP-C" evidence="11">
    <location>
        <begin position="559"/>
        <end position="613"/>
    </location>
</feature>
<feature type="compositionally biased region" description="Basic residues" evidence="9">
    <location>
        <begin position="34"/>
        <end position="45"/>
    </location>
</feature>
<dbReference type="InterPro" id="IPR009060">
    <property type="entry name" value="UBA-like_sf"/>
</dbReference>
<dbReference type="FunFam" id="3.10.450.50:FF:000004">
    <property type="entry name" value="Nuclear RNA export factor 1"/>
    <property type="match status" value="1"/>
</dbReference>
<dbReference type="AlphaFoldDB" id="A0A1W4WFT6"/>
<evidence type="ECO:0000256" key="8">
    <source>
        <dbReference type="ARBA" id="ARBA00023242"/>
    </source>
</evidence>
<dbReference type="Pfam" id="PF24048">
    <property type="entry name" value="LRR_NXF1-5"/>
    <property type="match status" value="1"/>
</dbReference>
<sequence>MPKPGKSSKGNHQHFTSWKNQYREHDDRGDRRVTFKHSKHGRKNNRNWSASLEAHFQEEDVDMGGSGGGFTSAKNFRRKGRSGTPPPKGAKRKLLDSPVGWFRVTIPYGHKYEKNFILKLLMDHVSPLTLYPVMWTSERNVVTFYVDEYKVAEKLNNLDRQIRYPDGFNMIIKVNTGSPNVVDINESMKEKMKLAMAKRYNAATRALDLTKFHADPDLQDVFCALFKPIILLTAIDIISVNIPDLEALNLYDNRIHVLSHLKKLNTKLPNLKILHIGNNKIKDISMLDALSGLPLVDVVLDGNPLCDKYKNQETYISEVRKRFPKVMKLDGVDLPPPISFDISEEVPLPTSQQTFLCNAEGQGIVRQFLEQYIQIFDGETRQPLLQAYHEQATLSMTMAYPYGQHQKNSSWLNWYLTDNRNILRVTDSDRRMRLLKQGHLAVVSFLNDMPATKHDIHSFTVDLCLFTPQLINLTFTGLYKELHSGHKMPPIRYFCRTFVIIPAGSGFCILNEMLHVTNATEEQRKIAFRTPAPAPPVQTPAPPNTPVTTPPSTSIPDDAVKQQMVQAMAQQSGMNLDWSQKCLQETDWNFERAVFVFTELQKQGTVPPEAFVK</sequence>
<dbReference type="InterPro" id="IPR032675">
    <property type="entry name" value="LRR_dom_sf"/>
</dbReference>
<dbReference type="RefSeq" id="XP_025832412.1">
    <property type="nucleotide sequence ID" value="XM_025976627.1"/>
</dbReference>
<feature type="region of interest" description="Disordered" evidence="9">
    <location>
        <begin position="1"/>
        <end position="92"/>
    </location>
</feature>
<protein>
    <submittedName>
        <fullName evidence="13">Nuclear RNA export factor 1 isoform X1</fullName>
    </submittedName>
    <submittedName>
        <fullName evidence="14">Nuclear RNA export factor 1 isoform X2</fullName>
    </submittedName>
</protein>
<dbReference type="GeneID" id="108732837"/>
<name>A0A1W4WFT6_AGRPL</name>
<dbReference type="InterPro" id="IPR057125">
    <property type="entry name" value="NXF1/2/3/5-like_LRR"/>
</dbReference>
<comment type="similarity">
    <text evidence="2">Belongs to the NXF family.</text>
</comment>
<dbReference type="GO" id="GO:0005737">
    <property type="term" value="C:cytoplasm"/>
    <property type="evidence" value="ECO:0007669"/>
    <property type="project" value="InterPro"/>
</dbReference>
<feature type="domain" description="NTF2" evidence="10">
    <location>
        <begin position="364"/>
        <end position="516"/>
    </location>
</feature>
<dbReference type="CDD" id="cd14342">
    <property type="entry name" value="UBA_TAP-C"/>
    <property type="match status" value="1"/>
</dbReference>
<dbReference type="PROSITE" id="PS51281">
    <property type="entry name" value="TAP_C"/>
    <property type="match status" value="1"/>
</dbReference>
<evidence type="ECO:0000313" key="14">
    <source>
        <dbReference type="RefSeq" id="XP_025832412.1"/>
    </source>
</evidence>
<evidence type="ECO:0000256" key="3">
    <source>
        <dbReference type="ARBA" id="ARBA00022448"/>
    </source>
</evidence>
<dbReference type="KEGG" id="apln:108732837"/>
<dbReference type="SMART" id="SM00804">
    <property type="entry name" value="TAP_C"/>
    <property type="match status" value="1"/>
</dbReference>
<dbReference type="GO" id="GO:0016973">
    <property type="term" value="P:poly(A)+ mRNA export from nucleus"/>
    <property type="evidence" value="ECO:0007669"/>
    <property type="project" value="TreeGrafter"/>
</dbReference>
<evidence type="ECO:0000256" key="4">
    <source>
        <dbReference type="ARBA" id="ARBA00022614"/>
    </source>
</evidence>
<dbReference type="InterPro" id="IPR015245">
    <property type="entry name" value="Tap_RNA-bd"/>
</dbReference>
<evidence type="ECO:0000259" key="10">
    <source>
        <dbReference type="PROSITE" id="PS50177"/>
    </source>
</evidence>
<dbReference type="InterPro" id="IPR005637">
    <property type="entry name" value="TAP_C_dom"/>
</dbReference>
<dbReference type="GO" id="GO:0003723">
    <property type="term" value="F:RNA binding"/>
    <property type="evidence" value="ECO:0007669"/>
    <property type="project" value="UniProtKB-KW"/>
</dbReference>
<feature type="region of interest" description="Disordered" evidence="9">
    <location>
        <begin position="531"/>
        <end position="553"/>
    </location>
</feature>
<feature type="compositionally biased region" description="Pro residues" evidence="9">
    <location>
        <begin position="532"/>
        <end position="549"/>
    </location>
</feature>
<proteinExistence type="inferred from homology"/>
<dbReference type="STRING" id="224129.A0A1W4WFT6"/>
<dbReference type="PROSITE" id="PS51450">
    <property type="entry name" value="LRR"/>
    <property type="match status" value="2"/>
</dbReference>